<keyword evidence="2" id="KW-1185">Reference proteome</keyword>
<keyword evidence="1" id="KW-0808">Transferase</keyword>
<keyword evidence="1" id="KW-0418">Kinase</keyword>
<organism evidence="1 2">
    <name type="scientific">Violaceomyces palustris</name>
    <dbReference type="NCBI Taxonomy" id="1673888"/>
    <lineage>
        <taxon>Eukaryota</taxon>
        <taxon>Fungi</taxon>
        <taxon>Dikarya</taxon>
        <taxon>Basidiomycota</taxon>
        <taxon>Ustilaginomycotina</taxon>
        <taxon>Ustilaginomycetes</taxon>
        <taxon>Violaceomycetales</taxon>
        <taxon>Violaceomycetaceae</taxon>
        <taxon>Violaceomyces</taxon>
    </lineage>
</organism>
<reference evidence="1 2" key="1">
    <citation type="journal article" date="2018" name="Mol. Biol. Evol.">
        <title>Broad Genomic Sampling Reveals a Smut Pathogenic Ancestry of the Fungal Clade Ustilaginomycotina.</title>
        <authorList>
            <person name="Kijpornyongpan T."/>
            <person name="Mondo S.J."/>
            <person name="Barry K."/>
            <person name="Sandor L."/>
            <person name="Lee J."/>
            <person name="Lipzen A."/>
            <person name="Pangilinan J."/>
            <person name="LaButti K."/>
            <person name="Hainaut M."/>
            <person name="Henrissat B."/>
            <person name="Grigoriev I.V."/>
            <person name="Spatafora J.W."/>
            <person name="Aime M.C."/>
        </authorList>
    </citation>
    <scope>NUCLEOTIDE SEQUENCE [LARGE SCALE GENOMIC DNA]</scope>
    <source>
        <strain evidence="1 2">SA 807</strain>
    </source>
</reference>
<sequence>MLIVGCPGSGKGTQSSRLLKKYDFNVITAGDLLRHHIEQGTPIGRRASEVIRSGGLMPDEIMMELVGKEVEALEDQDWLLDGFPRTLGQAILLDRSLEERGRPLDLVVNLDVPEDVILERILNRWTHLPSGRVYNLSFNPPKVAGKDDVTGEDLVQREDDNAETFSKRLRSFHQLTEPMLDHYREKSKRTSRGGKEKEEELFVNLRGSTSDEIFPHLDELVRTRFPDLVKSLSRRPCSSSSSSSSSSSRLKSNLKARFEG</sequence>
<dbReference type="Proteomes" id="UP000245626">
    <property type="component" value="Unassembled WGS sequence"/>
</dbReference>
<dbReference type="EMBL" id="KZ820138">
    <property type="protein sequence ID" value="PWN48815.1"/>
    <property type="molecule type" value="Genomic_DNA"/>
</dbReference>
<name>A0ACD0NSP2_9BASI</name>
<gene>
    <name evidence="1" type="ORF">IE53DRAFT_375412</name>
</gene>
<evidence type="ECO:0000313" key="2">
    <source>
        <dbReference type="Proteomes" id="UP000245626"/>
    </source>
</evidence>
<evidence type="ECO:0000313" key="1">
    <source>
        <dbReference type="EMBL" id="PWN48815.1"/>
    </source>
</evidence>
<accession>A0ACD0NSP2</accession>
<protein>
    <submittedName>
        <fullName evidence="1">Adenylate kinase</fullName>
    </submittedName>
</protein>
<proteinExistence type="predicted"/>